<evidence type="ECO:0000313" key="2">
    <source>
        <dbReference type="EMBL" id="TNY23339.1"/>
    </source>
</evidence>
<gene>
    <name evidence="2" type="ORF">DMC30DRAFT_414211</name>
</gene>
<reference evidence="2 3" key="1">
    <citation type="submission" date="2019-03" db="EMBL/GenBank/DDBJ databases">
        <title>Rhodosporidium diobovatum UCD-FST 08-225 genome sequencing, assembly, and annotation.</title>
        <authorList>
            <person name="Fakankun I.U."/>
            <person name="Fristensky B."/>
            <person name="Levin D.B."/>
        </authorList>
    </citation>
    <scope>NUCLEOTIDE SEQUENCE [LARGE SCALE GENOMIC DNA]</scope>
    <source>
        <strain evidence="2 3">UCD-FST 08-225</strain>
    </source>
</reference>
<dbReference type="EMBL" id="SOZI01000012">
    <property type="protein sequence ID" value="TNY23339.1"/>
    <property type="molecule type" value="Genomic_DNA"/>
</dbReference>
<dbReference type="Proteomes" id="UP000311382">
    <property type="component" value="Unassembled WGS sequence"/>
</dbReference>
<dbReference type="OrthoDB" id="2536158at2759"/>
<comment type="caution">
    <text evidence="2">The sequence shown here is derived from an EMBL/GenBank/DDBJ whole genome shotgun (WGS) entry which is preliminary data.</text>
</comment>
<evidence type="ECO:0000313" key="3">
    <source>
        <dbReference type="Proteomes" id="UP000311382"/>
    </source>
</evidence>
<sequence length="126" mass="13484">MVRQTVSGVSKTTILLPVTPSTTLSSLRSTVLAALASTASSALDDDPELPQLPTDADDIALWRLDAPERDADGNEADKWIQLRDEKSGVDKLGLHEGDEVGVSFKDADGSFPPPTIVRPVDDDELE</sequence>
<proteinExistence type="predicted"/>
<feature type="region of interest" description="Disordered" evidence="1">
    <location>
        <begin position="102"/>
        <end position="126"/>
    </location>
</feature>
<accession>A0A5C5G4D5</accession>
<keyword evidence="3" id="KW-1185">Reference proteome</keyword>
<protein>
    <submittedName>
        <fullName evidence="2">Uncharacterized protein</fullName>
    </submittedName>
</protein>
<organism evidence="2 3">
    <name type="scientific">Rhodotorula diobovata</name>
    <dbReference type="NCBI Taxonomy" id="5288"/>
    <lineage>
        <taxon>Eukaryota</taxon>
        <taxon>Fungi</taxon>
        <taxon>Dikarya</taxon>
        <taxon>Basidiomycota</taxon>
        <taxon>Pucciniomycotina</taxon>
        <taxon>Microbotryomycetes</taxon>
        <taxon>Sporidiobolales</taxon>
        <taxon>Sporidiobolaceae</taxon>
        <taxon>Rhodotorula</taxon>
    </lineage>
</organism>
<name>A0A5C5G4D5_9BASI</name>
<evidence type="ECO:0000256" key="1">
    <source>
        <dbReference type="SAM" id="MobiDB-lite"/>
    </source>
</evidence>
<dbReference type="AlphaFoldDB" id="A0A5C5G4D5"/>